<evidence type="ECO:0000313" key="2">
    <source>
        <dbReference type="EMBL" id="CAG6690700.1"/>
    </source>
</evidence>
<dbReference type="AlphaFoldDB" id="A0A8D8TLH9"/>
<organism evidence="2">
    <name type="scientific">Cacopsylla melanoneura</name>
    <dbReference type="NCBI Taxonomy" id="428564"/>
    <lineage>
        <taxon>Eukaryota</taxon>
        <taxon>Metazoa</taxon>
        <taxon>Ecdysozoa</taxon>
        <taxon>Arthropoda</taxon>
        <taxon>Hexapoda</taxon>
        <taxon>Insecta</taxon>
        <taxon>Pterygota</taxon>
        <taxon>Neoptera</taxon>
        <taxon>Paraneoptera</taxon>
        <taxon>Hemiptera</taxon>
        <taxon>Sternorrhyncha</taxon>
        <taxon>Psylloidea</taxon>
        <taxon>Psyllidae</taxon>
        <taxon>Psyllinae</taxon>
        <taxon>Cacopsylla</taxon>
    </lineage>
</organism>
<feature type="transmembrane region" description="Helical" evidence="1">
    <location>
        <begin position="12"/>
        <end position="32"/>
    </location>
</feature>
<keyword evidence="1" id="KW-0812">Transmembrane</keyword>
<sequence length="115" mass="12550">MDSFTMYLAGDPSVSLLVSYATMSMSVGMFCVTSRCPYSFGDVHCGMLHFSAGLVCSCLSTGLIWLIFFGWYFFLGFLNGWVIFFISLTVCGGVALFVFKSSSVNCSFNCLILVG</sequence>
<keyword evidence="1" id="KW-1133">Transmembrane helix</keyword>
<evidence type="ECO:0000256" key="1">
    <source>
        <dbReference type="SAM" id="Phobius"/>
    </source>
</evidence>
<name>A0A8D8TLH9_9HEMI</name>
<protein>
    <submittedName>
        <fullName evidence="2">Uncharacterized protein</fullName>
    </submittedName>
</protein>
<keyword evidence="1" id="KW-0472">Membrane</keyword>
<dbReference type="EMBL" id="HBUF01298884">
    <property type="protein sequence ID" value="CAG6690698.1"/>
    <property type="molecule type" value="Transcribed_RNA"/>
</dbReference>
<feature type="transmembrane region" description="Helical" evidence="1">
    <location>
        <begin position="80"/>
        <end position="99"/>
    </location>
</feature>
<accession>A0A8D8TLH9</accession>
<dbReference type="EMBL" id="HBUF01298885">
    <property type="protein sequence ID" value="CAG6690700.1"/>
    <property type="molecule type" value="Transcribed_RNA"/>
</dbReference>
<proteinExistence type="predicted"/>
<feature type="transmembrane region" description="Helical" evidence="1">
    <location>
        <begin position="52"/>
        <end position="74"/>
    </location>
</feature>
<reference evidence="2" key="1">
    <citation type="submission" date="2021-05" db="EMBL/GenBank/DDBJ databases">
        <authorList>
            <person name="Alioto T."/>
            <person name="Alioto T."/>
            <person name="Gomez Garrido J."/>
        </authorList>
    </citation>
    <scope>NUCLEOTIDE SEQUENCE</scope>
</reference>